<feature type="transmembrane region" description="Helical" evidence="1">
    <location>
        <begin position="77"/>
        <end position="94"/>
    </location>
</feature>
<dbReference type="AlphaFoldDB" id="A0A2S8SU33"/>
<evidence type="ECO:0000313" key="3">
    <source>
        <dbReference type="Proteomes" id="UP000237684"/>
    </source>
</evidence>
<keyword evidence="1" id="KW-0812">Transmembrane</keyword>
<accession>A0A2S8SU33</accession>
<dbReference type="EMBL" id="NIGF01000006">
    <property type="protein sequence ID" value="PQV64288.1"/>
    <property type="molecule type" value="Genomic_DNA"/>
</dbReference>
<evidence type="ECO:0008006" key="4">
    <source>
        <dbReference type="Google" id="ProtNLM"/>
    </source>
</evidence>
<dbReference type="RefSeq" id="WP_105483422.1">
    <property type="nucleotide sequence ID" value="NZ_NIGF01000006.1"/>
</dbReference>
<comment type="caution">
    <text evidence="2">The sequence shown here is derived from an EMBL/GenBank/DDBJ whole genome shotgun (WGS) entry which is preliminary data.</text>
</comment>
<proteinExistence type="predicted"/>
<name>A0A2S8SU33_9BACT</name>
<dbReference type="OrthoDB" id="9806699at2"/>
<feature type="transmembrane region" description="Helical" evidence="1">
    <location>
        <begin position="100"/>
        <end position="123"/>
    </location>
</feature>
<dbReference type="Pfam" id="PF20221">
    <property type="entry name" value="DUF6580"/>
    <property type="match status" value="1"/>
</dbReference>
<keyword evidence="1" id="KW-1133">Transmembrane helix</keyword>
<protein>
    <recommendedName>
        <fullName evidence="4">ECF transporter S component</fullName>
    </recommendedName>
</protein>
<dbReference type="InterPro" id="IPR046487">
    <property type="entry name" value="DUF6580"/>
</dbReference>
<keyword evidence="3" id="KW-1185">Reference proteome</keyword>
<reference evidence="2 3" key="1">
    <citation type="journal article" date="2018" name="Syst. Appl. Microbiol.">
        <title>Abditibacterium utsteinense sp. nov., the first cultivated member of candidate phylum FBP, isolated from ice-free Antarctic soil samples.</title>
        <authorList>
            <person name="Tahon G."/>
            <person name="Tytgat B."/>
            <person name="Lebbe L."/>
            <person name="Carlier A."/>
            <person name="Willems A."/>
        </authorList>
    </citation>
    <scope>NUCLEOTIDE SEQUENCE [LARGE SCALE GENOMIC DNA]</scope>
    <source>
        <strain evidence="2 3">LMG 29911</strain>
    </source>
</reference>
<dbReference type="Proteomes" id="UP000237684">
    <property type="component" value="Unassembled WGS sequence"/>
</dbReference>
<evidence type="ECO:0000313" key="2">
    <source>
        <dbReference type="EMBL" id="PQV64288.1"/>
    </source>
</evidence>
<dbReference type="InParanoid" id="A0A2S8SU33"/>
<evidence type="ECO:0000256" key="1">
    <source>
        <dbReference type="SAM" id="Phobius"/>
    </source>
</evidence>
<gene>
    <name evidence="2" type="ORF">B1R32_106134</name>
</gene>
<sequence length="189" mass="20320">MKKTNQNNSQQFALAALLIGFAALSRLLPHPMNFTPMLAIAIFGGATLPRRLALAIPLAAMFLSDVALGYGFGPMNLVIYSCIAAGTLLGWSLRQKRTTALTLGAALGGSMLFFVVTNFVVWLGPMMAPPFDYPHTLAGLGKCYWMALPFFRNSLAGDLAWTTGIFAVYDAARAWGASRGANVREQLSL</sequence>
<organism evidence="2 3">
    <name type="scientific">Abditibacterium utsteinense</name>
    <dbReference type="NCBI Taxonomy" id="1960156"/>
    <lineage>
        <taxon>Bacteria</taxon>
        <taxon>Pseudomonadati</taxon>
        <taxon>Abditibacteriota</taxon>
        <taxon>Abditibacteriia</taxon>
        <taxon>Abditibacteriales</taxon>
        <taxon>Abditibacteriaceae</taxon>
        <taxon>Abditibacterium</taxon>
    </lineage>
</organism>
<keyword evidence="1" id="KW-0472">Membrane</keyword>